<dbReference type="InterPro" id="IPR047546">
    <property type="entry name" value="Rcat_RBR_RNF216"/>
</dbReference>
<evidence type="ECO:0000256" key="3">
    <source>
        <dbReference type="ARBA" id="ARBA00022723"/>
    </source>
</evidence>
<evidence type="ECO:0000256" key="6">
    <source>
        <dbReference type="ARBA" id="ARBA00022786"/>
    </source>
</evidence>
<dbReference type="CDD" id="cd16630">
    <property type="entry name" value="RING-HC_RBR_RNF216"/>
    <property type="match status" value="1"/>
</dbReference>
<evidence type="ECO:0000259" key="8">
    <source>
        <dbReference type="PROSITE" id="PS51873"/>
    </source>
</evidence>
<evidence type="ECO:0000256" key="7">
    <source>
        <dbReference type="ARBA" id="ARBA00022833"/>
    </source>
</evidence>
<dbReference type="Gene3D" id="1.20.120.1750">
    <property type="match status" value="1"/>
</dbReference>
<reference evidence="9 10" key="1">
    <citation type="submission" date="2024-04" db="EMBL/GenBank/DDBJ databases">
        <title>Tritrichomonas musculus Genome.</title>
        <authorList>
            <person name="Alves-Ferreira E."/>
            <person name="Grigg M."/>
            <person name="Lorenzi H."/>
            <person name="Galac M."/>
        </authorList>
    </citation>
    <scope>NUCLEOTIDE SEQUENCE [LARGE SCALE GENOMIC DNA]</scope>
    <source>
        <strain evidence="9 10">EAF2021</strain>
    </source>
</reference>
<dbReference type="Pfam" id="PF26191">
    <property type="entry name" value="RING-HC_RBR_RNF216"/>
    <property type="match status" value="1"/>
</dbReference>
<keyword evidence="5" id="KW-0863">Zinc-finger</keyword>
<dbReference type="CDD" id="cd20353">
    <property type="entry name" value="Rcat_RBR_RNF216"/>
    <property type="match status" value="1"/>
</dbReference>
<dbReference type="InterPro" id="IPR047544">
    <property type="entry name" value="RING-HC_RBR_RNF216"/>
</dbReference>
<sequence>MKSRKNNTFFNLYPQFFPDFLMQNQRELIPQNQQIPQIPQYRIPQLNLMQIPRFPYQQPQVNRPIFNPTNNANIAGNFQNPIYVGSDSDDDDVVVLDHPPVIPTPPPSVEPLPKTTISVGSFSVKIPEFPKEFLPAFNKALEMSPKIQAERVSTFLEKAARMKKEVDNLVKRIILAGNDTYTVPSPTFRPDMEKIVLNFYPNIYTQDIKTIMFNHQYDLLKILDDLPSKALFLRKMKTPHLQNKLIEINDIVVSIYLIEYSDKLKEKQKELDKKKRYEEAVKINDLFECECCCNEYLFEDMAQCPEGHLFCKECLNREVQTLIGEGRSEVRCLSHSGCDKIVSIDELTRCVDEKIVKQLFIIESQNAVAMANLPGLVKCYKCGFEATIDDSATFHCPECQSDTCPGCGEAAHPGISCEAMKKIDKDRFVEEKMNEAVIRVCPKCKAQFMKEDGCNKMECPRCHTWICYWCRKEIPKEVGYDHFWRQQGACPPDKCPLWVQNNTLHEIEAEGAKEEGEDDLKKE</sequence>
<comment type="pathway">
    <text evidence="1">Protein modification; protein ubiquitination.</text>
</comment>
<evidence type="ECO:0000313" key="9">
    <source>
        <dbReference type="EMBL" id="KAK8854011.1"/>
    </source>
</evidence>
<name>A0ABR2HY81_9EUKA</name>
<comment type="caution">
    <text evidence="9">The sequence shown here is derived from an EMBL/GenBank/DDBJ whole genome shotgun (WGS) entry which is preliminary data.</text>
</comment>
<dbReference type="InterPro" id="IPR051628">
    <property type="entry name" value="LUBAC_E3_Ligases"/>
</dbReference>
<dbReference type="InterPro" id="IPR044066">
    <property type="entry name" value="TRIAD_supradom"/>
</dbReference>
<dbReference type="Pfam" id="PF26200">
    <property type="entry name" value="Rcat_RNF216"/>
    <property type="match status" value="1"/>
</dbReference>
<keyword evidence="6" id="KW-0833">Ubl conjugation pathway</keyword>
<dbReference type="PANTHER" id="PTHR22770">
    <property type="entry name" value="UBIQUITIN CONJUGATING ENZYME 7 INTERACTING PROTEIN-RELATED"/>
    <property type="match status" value="1"/>
</dbReference>
<evidence type="ECO:0000256" key="4">
    <source>
        <dbReference type="ARBA" id="ARBA00022737"/>
    </source>
</evidence>
<dbReference type="PROSITE" id="PS51873">
    <property type="entry name" value="TRIAD"/>
    <property type="match status" value="1"/>
</dbReference>
<dbReference type="SUPFAM" id="SSF57850">
    <property type="entry name" value="RING/U-box"/>
    <property type="match status" value="3"/>
</dbReference>
<dbReference type="PANTHER" id="PTHR22770:SF47">
    <property type="entry name" value="E3 UBIQUITIN-PROTEIN LIGASE RNF216"/>
    <property type="match status" value="1"/>
</dbReference>
<feature type="domain" description="RING-type" evidence="8">
    <location>
        <begin position="285"/>
        <end position="494"/>
    </location>
</feature>
<keyword evidence="3" id="KW-0479">Metal-binding</keyword>
<proteinExistence type="predicted"/>
<organism evidence="9 10">
    <name type="scientific">Tritrichomonas musculus</name>
    <dbReference type="NCBI Taxonomy" id="1915356"/>
    <lineage>
        <taxon>Eukaryota</taxon>
        <taxon>Metamonada</taxon>
        <taxon>Parabasalia</taxon>
        <taxon>Tritrichomonadida</taxon>
        <taxon>Tritrichomonadidae</taxon>
        <taxon>Tritrichomonas</taxon>
    </lineage>
</organism>
<evidence type="ECO:0000256" key="1">
    <source>
        <dbReference type="ARBA" id="ARBA00004906"/>
    </source>
</evidence>
<evidence type="ECO:0000256" key="2">
    <source>
        <dbReference type="ARBA" id="ARBA00022679"/>
    </source>
</evidence>
<keyword evidence="2" id="KW-0808">Transferase</keyword>
<dbReference type="Proteomes" id="UP001470230">
    <property type="component" value="Unassembled WGS sequence"/>
</dbReference>
<accession>A0ABR2HY81</accession>
<protein>
    <recommendedName>
        <fullName evidence="8">RING-type domain-containing protein</fullName>
    </recommendedName>
</protein>
<keyword evidence="7" id="KW-0862">Zinc</keyword>
<keyword evidence="4" id="KW-0677">Repeat</keyword>
<evidence type="ECO:0000313" key="10">
    <source>
        <dbReference type="Proteomes" id="UP001470230"/>
    </source>
</evidence>
<evidence type="ECO:0000256" key="5">
    <source>
        <dbReference type="ARBA" id="ARBA00022771"/>
    </source>
</evidence>
<dbReference type="EMBL" id="JAPFFF010000021">
    <property type="protein sequence ID" value="KAK8854011.1"/>
    <property type="molecule type" value="Genomic_DNA"/>
</dbReference>
<keyword evidence="10" id="KW-1185">Reference proteome</keyword>
<gene>
    <name evidence="9" type="ORF">M9Y10_016560</name>
</gene>